<keyword evidence="2 10" id="KW-0813">Transport</keyword>
<dbReference type="PANTHER" id="PTHR47234:SF2">
    <property type="entry name" value="TONB-DEPENDENT RECEPTOR"/>
    <property type="match status" value="1"/>
</dbReference>
<dbReference type="GO" id="GO:0006826">
    <property type="term" value="P:iron ion transport"/>
    <property type="evidence" value="ECO:0007669"/>
    <property type="project" value="UniProtKB-KW"/>
</dbReference>
<evidence type="ECO:0000259" key="12">
    <source>
        <dbReference type="SMART" id="SM00965"/>
    </source>
</evidence>
<dbReference type="Gene3D" id="2.40.170.20">
    <property type="entry name" value="TonB-dependent receptor, beta-barrel domain"/>
    <property type="match status" value="1"/>
</dbReference>
<reference evidence="13" key="1">
    <citation type="journal article" date="2014" name="Int. J. Syst. Evol. Microbiol.">
        <title>Complete genome sequence of Corynebacterium casei LMG S-19264T (=DSM 44701T), isolated from a smear-ripened cheese.</title>
        <authorList>
            <consortium name="US DOE Joint Genome Institute (JGI-PGF)"/>
            <person name="Walter F."/>
            <person name="Albersmeier A."/>
            <person name="Kalinowski J."/>
            <person name="Ruckert C."/>
        </authorList>
    </citation>
    <scope>NUCLEOTIDE SEQUENCE</scope>
    <source>
        <strain evidence="13">CGMCC 1.15095</strain>
    </source>
</reference>
<dbReference type="InterPro" id="IPR011662">
    <property type="entry name" value="Secretin/TonB_short_N"/>
</dbReference>
<dbReference type="PROSITE" id="PS52016">
    <property type="entry name" value="TONB_DEPENDENT_REC_3"/>
    <property type="match status" value="1"/>
</dbReference>
<dbReference type="InterPro" id="IPR037066">
    <property type="entry name" value="Plug_dom_sf"/>
</dbReference>
<dbReference type="InterPro" id="IPR012910">
    <property type="entry name" value="Plug_dom"/>
</dbReference>
<evidence type="ECO:0000256" key="4">
    <source>
        <dbReference type="ARBA" id="ARBA00022496"/>
    </source>
</evidence>
<keyword evidence="14" id="KW-1185">Reference proteome</keyword>
<keyword evidence="8 10" id="KW-0472">Membrane</keyword>
<comment type="caution">
    <text evidence="13">The sequence shown here is derived from an EMBL/GenBank/DDBJ whole genome shotgun (WGS) entry which is preliminary data.</text>
</comment>
<comment type="similarity">
    <text evidence="10 11">Belongs to the TonB-dependent receptor family.</text>
</comment>
<evidence type="ECO:0000313" key="13">
    <source>
        <dbReference type="EMBL" id="GGC05076.1"/>
    </source>
</evidence>
<dbReference type="PANTHER" id="PTHR47234">
    <property type="match status" value="1"/>
</dbReference>
<keyword evidence="7 11" id="KW-0798">TonB box</keyword>
<keyword evidence="4" id="KW-0410">Iron transport</keyword>
<evidence type="ECO:0000256" key="10">
    <source>
        <dbReference type="PROSITE-ProRule" id="PRU01360"/>
    </source>
</evidence>
<dbReference type="Pfam" id="PF07660">
    <property type="entry name" value="STN"/>
    <property type="match status" value="1"/>
</dbReference>
<dbReference type="SUPFAM" id="SSF56935">
    <property type="entry name" value="Porins"/>
    <property type="match status" value="1"/>
</dbReference>
<dbReference type="RefSeq" id="WP_188771834.1">
    <property type="nucleotide sequence ID" value="NZ_BMHK01000015.1"/>
</dbReference>
<evidence type="ECO:0000256" key="3">
    <source>
        <dbReference type="ARBA" id="ARBA00022452"/>
    </source>
</evidence>
<keyword evidence="4" id="KW-0406">Ion transport</keyword>
<dbReference type="InterPro" id="IPR000531">
    <property type="entry name" value="Beta-barrel_TonB"/>
</dbReference>
<keyword evidence="3 10" id="KW-1134">Transmembrane beta strand</keyword>
<dbReference type="InterPro" id="IPR039426">
    <property type="entry name" value="TonB-dep_rcpt-like"/>
</dbReference>
<dbReference type="Proteomes" id="UP000608154">
    <property type="component" value="Unassembled WGS sequence"/>
</dbReference>
<gene>
    <name evidence="13" type="ORF">GCM10011494_24560</name>
</gene>
<reference evidence="13" key="2">
    <citation type="submission" date="2020-09" db="EMBL/GenBank/DDBJ databases">
        <authorList>
            <person name="Sun Q."/>
            <person name="Zhou Y."/>
        </authorList>
    </citation>
    <scope>NUCLEOTIDE SEQUENCE</scope>
    <source>
        <strain evidence="13">CGMCC 1.15095</strain>
    </source>
</reference>
<evidence type="ECO:0000256" key="7">
    <source>
        <dbReference type="ARBA" id="ARBA00023077"/>
    </source>
</evidence>
<organism evidence="13 14">
    <name type="scientific">Novosphingobium endophyticum</name>
    <dbReference type="NCBI Taxonomy" id="1955250"/>
    <lineage>
        <taxon>Bacteria</taxon>
        <taxon>Pseudomonadati</taxon>
        <taxon>Pseudomonadota</taxon>
        <taxon>Alphaproteobacteria</taxon>
        <taxon>Sphingomonadales</taxon>
        <taxon>Sphingomonadaceae</taxon>
        <taxon>Novosphingobium</taxon>
    </lineage>
</organism>
<feature type="domain" description="Secretin/TonB short N-terminal" evidence="12">
    <location>
        <begin position="56"/>
        <end position="106"/>
    </location>
</feature>
<keyword evidence="9 10" id="KW-0998">Cell outer membrane</keyword>
<dbReference type="Pfam" id="PF07715">
    <property type="entry name" value="Plug"/>
    <property type="match status" value="1"/>
</dbReference>
<keyword evidence="6" id="KW-0408">Iron</keyword>
<evidence type="ECO:0000256" key="6">
    <source>
        <dbReference type="ARBA" id="ARBA00023004"/>
    </source>
</evidence>
<dbReference type="AlphaFoldDB" id="A0A916X605"/>
<dbReference type="Gene3D" id="2.170.130.10">
    <property type="entry name" value="TonB-dependent receptor, plug domain"/>
    <property type="match status" value="1"/>
</dbReference>
<evidence type="ECO:0000313" key="14">
    <source>
        <dbReference type="Proteomes" id="UP000608154"/>
    </source>
</evidence>
<sequence>MPTPQSTALHCLGRAAIIALAVPSVAQAEPARRIAFDLPAQPLGVSIRAAALLSGRTVLVETVLVGDRRAPALKGYYTLEQALTRLLEGTGLGFEQSGGGYVIRARGEARTLGAGSDGEIVVTGSRIRGAPVASPVVRIDQEQMREAGQTGTGDVVRAIPQNFGGGQNPGVGNNVPSSSGINVGGATTINLRGLGSDATLTLINGHRLAYNGSRQGVDVSAIPLAMVDRIEIVADGASALYGSDAVAGVANVILKRDYQGLETRVDIGGSTEGGHFRQQYGALAGRRWGSGGLVAAYEYARESDIVSGQRSYAASRPGVTLYPAQRRHAAAMAGHQALGEALTFRIDALFNKRWSTSGFPLNAAGDLDVSRAEKRSTSRSLALAPSLELDLASGWRAVLSGVYGEEKVRLRSDSFVGAAPIASAFVCYCNSARSAELAADGPLFALPGGAAKLAIGAGYRDNLLDAFRAEGDPNNVRARQDSYYLYGEIDLPLVSAAQDIAGIDRLHVSGAIRYERYPGIDAVATPKIGVIYAPLPDVALKASWGRSFRAPTLFQQYQARTALLYPAASLGGAGYPAGASALLIQGGNAALRPERARTWTATIEFQPQGLAGLRLQAGYFSIRYAERIVTPIAFQSQALSDPLYADQVVLAPGSAAVAAAVADAAQFFNVSGSAYDPARVVAIIDNTNLNAGRQTISGVDVLAEYRARLGETGGTLRFALNASYIESSQQLTSGAPITEKAGTLFNPPHWRGRSSVTWTKGGLTLNAAASRIGGVEDTRSSPVIAVDGMTMFDLTARYAFKNGDGPLRGLELSLTAQNLLNDRPDAIATTFFSDTAYDSTNYSPVGRYLGFGIARSW</sequence>
<evidence type="ECO:0000256" key="9">
    <source>
        <dbReference type="ARBA" id="ARBA00023237"/>
    </source>
</evidence>
<dbReference type="InterPro" id="IPR036942">
    <property type="entry name" value="Beta-barrel_TonB_sf"/>
</dbReference>
<accession>A0A916X605</accession>
<dbReference type="EMBL" id="BMHK01000015">
    <property type="protein sequence ID" value="GGC05076.1"/>
    <property type="molecule type" value="Genomic_DNA"/>
</dbReference>
<protein>
    <recommendedName>
        <fullName evidence="12">Secretin/TonB short N-terminal domain-containing protein</fullName>
    </recommendedName>
</protein>
<dbReference type="Pfam" id="PF00593">
    <property type="entry name" value="TonB_dep_Rec_b-barrel"/>
    <property type="match status" value="1"/>
</dbReference>
<evidence type="ECO:0000256" key="1">
    <source>
        <dbReference type="ARBA" id="ARBA00004571"/>
    </source>
</evidence>
<proteinExistence type="inferred from homology"/>
<dbReference type="Gene3D" id="3.55.50.30">
    <property type="match status" value="1"/>
</dbReference>
<dbReference type="GO" id="GO:0009279">
    <property type="term" value="C:cell outer membrane"/>
    <property type="evidence" value="ECO:0007669"/>
    <property type="project" value="UniProtKB-SubCell"/>
</dbReference>
<evidence type="ECO:0000256" key="8">
    <source>
        <dbReference type="ARBA" id="ARBA00023136"/>
    </source>
</evidence>
<evidence type="ECO:0000256" key="2">
    <source>
        <dbReference type="ARBA" id="ARBA00022448"/>
    </source>
</evidence>
<evidence type="ECO:0000256" key="5">
    <source>
        <dbReference type="ARBA" id="ARBA00022692"/>
    </source>
</evidence>
<comment type="subcellular location">
    <subcellularLocation>
        <location evidence="1 10">Cell outer membrane</location>
        <topology evidence="1 10">Multi-pass membrane protein</topology>
    </subcellularLocation>
</comment>
<evidence type="ECO:0000256" key="11">
    <source>
        <dbReference type="RuleBase" id="RU003357"/>
    </source>
</evidence>
<name>A0A916X605_9SPHN</name>
<keyword evidence="5 10" id="KW-0812">Transmembrane</keyword>
<dbReference type="SMART" id="SM00965">
    <property type="entry name" value="STN"/>
    <property type="match status" value="1"/>
</dbReference>